<evidence type="ECO:0000313" key="2">
    <source>
        <dbReference type="Proteomes" id="UP000594638"/>
    </source>
</evidence>
<keyword evidence="2" id="KW-1185">Reference proteome</keyword>
<dbReference type="Gramene" id="OE9A084491T1">
    <property type="protein sequence ID" value="OE9A084491C1"/>
    <property type="gene ID" value="OE9A084491"/>
</dbReference>
<dbReference type="Proteomes" id="UP000594638">
    <property type="component" value="Unassembled WGS sequence"/>
</dbReference>
<gene>
    <name evidence="1" type="ORF">OLEA9_A084491</name>
</gene>
<dbReference type="AlphaFoldDB" id="A0A8S0TAA9"/>
<dbReference type="EMBL" id="CACTIH010005692">
    <property type="protein sequence ID" value="CAA3000426.1"/>
    <property type="molecule type" value="Genomic_DNA"/>
</dbReference>
<proteinExistence type="predicted"/>
<evidence type="ECO:0000313" key="1">
    <source>
        <dbReference type="EMBL" id="CAA3000426.1"/>
    </source>
</evidence>
<sequence length="90" mass="9564">MEISGDQGVSGEAVTRKLLKGTVAMVDLAVLVEVVGEVASTMEKWGKVKEKGHVGFLIAEVALGKSIHAMCFANSISLLSLLSLDIYILF</sequence>
<comment type="caution">
    <text evidence="1">The sequence shown here is derived from an EMBL/GenBank/DDBJ whole genome shotgun (WGS) entry which is preliminary data.</text>
</comment>
<name>A0A8S0TAA9_OLEEU</name>
<reference evidence="1 2" key="1">
    <citation type="submission" date="2019-12" db="EMBL/GenBank/DDBJ databases">
        <authorList>
            <person name="Alioto T."/>
            <person name="Alioto T."/>
            <person name="Gomez Garrido J."/>
        </authorList>
    </citation>
    <scope>NUCLEOTIDE SEQUENCE [LARGE SCALE GENOMIC DNA]</scope>
</reference>
<accession>A0A8S0TAA9</accession>
<organism evidence="1 2">
    <name type="scientific">Olea europaea subsp. europaea</name>
    <dbReference type="NCBI Taxonomy" id="158383"/>
    <lineage>
        <taxon>Eukaryota</taxon>
        <taxon>Viridiplantae</taxon>
        <taxon>Streptophyta</taxon>
        <taxon>Embryophyta</taxon>
        <taxon>Tracheophyta</taxon>
        <taxon>Spermatophyta</taxon>
        <taxon>Magnoliopsida</taxon>
        <taxon>eudicotyledons</taxon>
        <taxon>Gunneridae</taxon>
        <taxon>Pentapetalae</taxon>
        <taxon>asterids</taxon>
        <taxon>lamiids</taxon>
        <taxon>Lamiales</taxon>
        <taxon>Oleaceae</taxon>
        <taxon>Oleeae</taxon>
        <taxon>Olea</taxon>
    </lineage>
</organism>
<protein>
    <submittedName>
        <fullName evidence="1">Uncharacterized protein</fullName>
    </submittedName>
</protein>